<evidence type="ECO:0000256" key="3">
    <source>
        <dbReference type="ARBA" id="ARBA00038054"/>
    </source>
</evidence>
<evidence type="ECO:0000259" key="4">
    <source>
        <dbReference type="Pfam" id="PF01613"/>
    </source>
</evidence>
<evidence type="ECO:0000313" key="6">
    <source>
        <dbReference type="Proteomes" id="UP000062160"/>
    </source>
</evidence>
<sequence length="186" mass="20378">MRKNFGPKTWFYPLPVLIIATYDENGNANAMNAAWGGIYDTNRVILSLSEDHKTTKNIKTKKAFTISFGDVAHIAACDYVGLVSGNDTPDKLKKAGFTTEKSSFVDAPIIRELPMTLECRLLKVNEDGNIIGEIVNISADESILGEDGLIDPAKLKPISFDPIHNDYLVLGEKVGNAFKDGNALKF</sequence>
<protein>
    <submittedName>
        <fullName evidence="5">NADH-FMN oxidoreductase RutF, flavin reductase (DIM6/NTAB) family</fullName>
    </submittedName>
</protein>
<dbReference type="InterPro" id="IPR002563">
    <property type="entry name" value="Flavin_Rdtase-like_dom"/>
</dbReference>
<accession>A0A0U9HKL3</accession>
<dbReference type="OrthoDB" id="9806228at2"/>
<name>A0A0U9HKL3_9FIRM</name>
<keyword evidence="6" id="KW-1185">Reference proteome</keyword>
<proteinExistence type="inferred from homology"/>
<dbReference type="AlphaFoldDB" id="A0A0U9HKL3"/>
<dbReference type="GO" id="GO:0016646">
    <property type="term" value="F:oxidoreductase activity, acting on the CH-NH group of donors, NAD or NADP as acceptor"/>
    <property type="evidence" value="ECO:0007669"/>
    <property type="project" value="UniProtKB-ARBA"/>
</dbReference>
<dbReference type="GO" id="GO:0010181">
    <property type="term" value="F:FMN binding"/>
    <property type="evidence" value="ECO:0007669"/>
    <property type="project" value="InterPro"/>
</dbReference>
<keyword evidence="2" id="KW-0285">Flavoprotein</keyword>
<evidence type="ECO:0000256" key="2">
    <source>
        <dbReference type="ARBA" id="ARBA00022630"/>
    </source>
</evidence>
<dbReference type="Gene3D" id="2.30.110.10">
    <property type="entry name" value="Electron Transport, Fmn-binding Protein, Chain A"/>
    <property type="match status" value="1"/>
</dbReference>
<dbReference type="Proteomes" id="UP000062160">
    <property type="component" value="Unassembled WGS sequence"/>
</dbReference>
<dbReference type="Pfam" id="PF01613">
    <property type="entry name" value="Flavin_Reduct"/>
    <property type="match status" value="1"/>
</dbReference>
<evidence type="ECO:0000313" key="5">
    <source>
        <dbReference type="EMBL" id="GAQ25916.1"/>
    </source>
</evidence>
<dbReference type="RefSeq" id="WP_059033558.1">
    <property type="nucleotide sequence ID" value="NZ_DF977003.1"/>
</dbReference>
<dbReference type="SUPFAM" id="SSF50475">
    <property type="entry name" value="FMN-binding split barrel"/>
    <property type="match status" value="1"/>
</dbReference>
<dbReference type="PANTHER" id="PTHR43567">
    <property type="entry name" value="FLAVOREDOXIN-RELATED-RELATED"/>
    <property type="match status" value="1"/>
</dbReference>
<comment type="similarity">
    <text evidence="3">Belongs to the flavoredoxin family.</text>
</comment>
<dbReference type="PANTHER" id="PTHR43567:SF1">
    <property type="entry name" value="FLAVOREDOXIN"/>
    <property type="match status" value="1"/>
</dbReference>
<comment type="cofactor">
    <cofactor evidence="1">
        <name>FMN</name>
        <dbReference type="ChEBI" id="CHEBI:58210"/>
    </cofactor>
</comment>
<evidence type="ECO:0000256" key="1">
    <source>
        <dbReference type="ARBA" id="ARBA00001917"/>
    </source>
</evidence>
<gene>
    <name evidence="5" type="ORF">TSYNT_9166</name>
</gene>
<dbReference type="STRING" id="224999.GCA_001485475_01952"/>
<organism evidence="5">
    <name type="scientific">Tepidanaerobacter syntrophicus</name>
    <dbReference type="NCBI Taxonomy" id="224999"/>
    <lineage>
        <taxon>Bacteria</taxon>
        <taxon>Bacillati</taxon>
        <taxon>Bacillota</taxon>
        <taxon>Clostridia</taxon>
        <taxon>Thermosediminibacterales</taxon>
        <taxon>Tepidanaerobacteraceae</taxon>
        <taxon>Tepidanaerobacter</taxon>
    </lineage>
</organism>
<feature type="domain" description="Flavin reductase like" evidence="4">
    <location>
        <begin position="12"/>
        <end position="145"/>
    </location>
</feature>
<dbReference type="InterPro" id="IPR052174">
    <property type="entry name" value="Flavoredoxin"/>
</dbReference>
<dbReference type="EMBL" id="DF977003">
    <property type="protein sequence ID" value="GAQ25916.1"/>
    <property type="molecule type" value="Genomic_DNA"/>
</dbReference>
<reference evidence="5" key="1">
    <citation type="journal article" date="2016" name="Genome Announc.">
        <title>Draft Genome Sequence of the Syntrophic Lactate-Degrading Bacterium Tepidanaerobacter syntrophicus JLT.</title>
        <authorList>
            <person name="Matsuura N."/>
            <person name="Ohashi A."/>
            <person name="Tourlousse D.M."/>
            <person name="Sekiguchi Y."/>
        </authorList>
    </citation>
    <scope>NUCLEOTIDE SEQUENCE [LARGE SCALE GENOMIC DNA]</scope>
    <source>
        <strain evidence="5">JL</strain>
    </source>
</reference>
<dbReference type="InterPro" id="IPR012349">
    <property type="entry name" value="Split_barrel_FMN-bd"/>
</dbReference>